<reference evidence="1 2" key="1">
    <citation type="journal article" date="2019" name="Proc. Natl. Acad. Sci. U.S.A.">
        <title>Regulatory changes in pterin and carotenoid genes underlie balanced color polymorphisms in the wall lizard.</title>
        <authorList>
            <person name="Andrade P."/>
            <person name="Pinho C."/>
            <person name="Perez I de Lanuza G."/>
            <person name="Afonso S."/>
            <person name="Brejcha J."/>
            <person name="Rubin C.J."/>
            <person name="Wallerman O."/>
            <person name="Pereira P."/>
            <person name="Sabatino S.J."/>
            <person name="Bellati A."/>
            <person name="Pellitteri-Rosa D."/>
            <person name="Bosakova Z."/>
            <person name="Bunikis I."/>
            <person name="Carretero M.A."/>
            <person name="Feiner N."/>
            <person name="Marsik P."/>
            <person name="Pauperio F."/>
            <person name="Salvi D."/>
            <person name="Soler L."/>
            <person name="While G.M."/>
            <person name="Uller T."/>
            <person name="Font E."/>
            <person name="Andersson L."/>
            <person name="Carneiro M."/>
        </authorList>
    </citation>
    <scope>NUCLEOTIDE SEQUENCE</scope>
</reference>
<keyword evidence="2" id="KW-1185">Reference proteome</keyword>
<dbReference type="AlphaFoldDB" id="A0A670J4G4"/>
<dbReference type="Pfam" id="PF15203">
    <property type="entry name" value="TMEM95"/>
    <property type="match status" value="1"/>
</dbReference>
<proteinExistence type="predicted"/>
<name>A0A670J4G4_PODMU</name>
<protein>
    <submittedName>
        <fullName evidence="1">Uncharacterized protein</fullName>
    </submittedName>
</protein>
<dbReference type="GO" id="GO:0007342">
    <property type="term" value="P:fusion of sperm to egg plasma membrane involved in single fertilization"/>
    <property type="evidence" value="ECO:0007669"/>
    <property type="project" value="InterPro"/>
</dbReference>
<evidence type="ECO:0000313" key="1">
    <source>
        <dbReference type="Ensembl" id="ENSPMRP00000018192.1"/>
    </source>
</evidence>
<dbReference type="InterPro" id="IPR027984">
    <property type="entry name" value="TMEM95"/>
</dbReference>
<dbReference type="Ensembl" id="ENSPMRT00000019351.1">
    <property type="protein sequence ID" value="ENSPMRP00000018192.1"/>
    <property type="gene ID" value="ENSPMRG00000011978.1"/>
</dbReference>
<accession>A0A670J4G4</accession>
<dbReference type="GO" id="GO:0097524">
    <property type="term" value="C:sperm plasma membrane"/>
    <property type="evidence" value="ECO:0007669"/>
    <property type="project" value="InterPro"/>
</dbReference>
<organism evidence="1 2">
    <name type="scientific">Podarcis muralis</name>
    <name type="common">Wall lizard</name>
    <name type="synonym">Lacerta muralis</name>
    <dbReference type="NCBI Taxonomy" id="64176"/>
    <lineage>
        <taxon>Eukaryota</taxon>
        <taxon>Metazoa</taxon>
        <taxon>Chordata</taxon>
        <taxon>Craniata</taxon>
        <taxon>Vertebrata</taxon>
        <taxon>Euteleostomi</taxon>
        <taxon>Lepidosauria</taxon>
        <taxon>Squamata</taxon>
        <taxon>Bifurcata</taxon>
        <taxon>Unidentata</taxon>
        <taxon>Episquamata</taxon>
        <taxon>Laterata</taxon>
        <taxon>Lacertibaenia</taxon>
        <taxon>Lacertidae</taxon>
        <taxon>Podarcis</taxon>
    </lineage>
</organism>
<sequence length="132" mass="14018">LCSALPTSSFCFAQGTGGLGSVHSCQLTDLKIRENKPNEAVVPTAQQPSKGDAARKTTVPSLLGTLVWNCTTCRRVEVRCWEMKTCYPGLEKITRLICSISGSCLFLGIVSCEDGGGKGGGALLIREHQLMG</sequence>
<reference evidence="1" key="3">
    <citation type="submission" date="2025-09" db="UniProtKB">
        <authorList>
            <consortium name="Ensembl"/>
        </authorList>
    </citation>
    <scope>IDENTIFICATION</scope>
</reference>
<dbReference type="GeneTree" id="ENSGT00960000191608"/>
<evidence type="ECO:0000313" key="2">
    <source>
        <dbReference type="Proteomes" id="UP000472272"/>
    </source>
</evidence>
<reference evidence="1" key="2">
    <citation type="submission" date="2025-08" db="UniProtKB">
        <authorList>
            <consortium name="Ensembl"/>
        </authorList>
    </citation>
    <scope>IDENTIFICATION</scope>
</reference>
<dbReference type="Proteomes" id="UP000472272">
    <property type="component" value="Chromosome 13"/>
</dbReference>